<accession>A0A6A4PHV6</accession>
<dbReference type="OrthoDB" id="1742170at2759"/>
<evidence type="ECO:0000256" key="1">
    <source>
        <dbReference type="SAM" id="SignalP"/>
    </source>
</evidence>
<keyword evidence="1" id="KW-0732">Signal</keyword>
<evidence type="ECO:0000313" key="2">
    <source>
        <dbReference type="EMBL" id="KAE9601047.1"/>
    </source>
</evidence>
<dbReference type="Proteomes" id="UP000447434">
    <property type="component" value="Chromosome 13"/>
</dbReference>
<dbReference type="AlphaFoldDB" id="A0A6A4PHV6"/>
<name>A0A6A4PHV6_LUPAL</name>
<organism evidence="2 3">
    <name type="scientific">Lupinus albus</name>
    <name type="common">White lupine</name>
    <name type="synonym">Lupinus termis</name>
    <dbReference type="NCBI Taxonomy" id="3870"/>
    <lineage>
        <taxon>Eukaryota</taxon>
        <taxon>Viridiplantae</taxon>
        <taxon>Streptophyta</taxon>
        <taxon>Embryophyta</taxon>
        <taxon>Tracheophyta</taxon>
        <taxon>Spermatophyta</taxon>
        <taxon>Magnoliopsida</taxon>
        <taxon>eudicotyledons</taxon>
        <taxon>Gunneridae</taxon>
        <taxon>Pentapetalae</taxon>
        <taxon>rosids</taxon>
        <taxon>fabids</taxon>
        <taxon>Fabales</taxon>
        <taxon>Fabaceae</taxon>
        <taxon>Papilionoideae</taxon>
        <taxon>50 kb inversion clade</taxon>
        <taxon>genistoids sensu lato</taxon>
        <taxon>core genistoids</taxon>
        <taxon>Genisteae</taxon>
        <taxon>Lupinus</taxon>
    </lineage>
</organism>
<comment type="caution">
    <text evidence="2">The sequence shown here is derived from an EMBL/GenBank/DDBJ whole genome shotgun (WGS) entry which is preliminary data.</text>
</comment>
<feature type="signal peptide" evidence="1">
    <location>
        <begin position="1"/>
        <end position="19"/>
    </location>
</feature>
<proteinExistence type="predicted"/>
<evidence type="ECO:0000313" key="3">
    <source>
        <dbReference type="Proteomes" id="UP000447434"/>
    </source>
</evidence>
<sequence>MGLLVFIATVPLCLILSSASPSEFNQGPKKDGSLSFLVIGDWGRKGTHNQTKVAVQVNYMSIIKYVCGSYIYNI</sequence>
<reference evidence="3" key="1">
    <citation type="journal article" date="2020" name="Nat. Commun.">
        <title>Genome sequence of the cluster root forming white lupin.</title>
        <authorList>
            <person name="Hufnagel B."/>
            <person name="Marques A."/>
            <person name="Soriano A."/>
            <person name="Marques L."/>
            <person name="Divol F."/>
            <person name="Doumas P."/>
            <person name="Sallet E."/>
            <person name="Mancinotti D."/>
            <person name="Carrere S."/>
            <person name="Marande W."/>
            <person name="Arribat S."/>
            <person name="Keller J."/>
            <person name="Huneau C."/>
            <person name="Blein T."/>
            <person name="Aime D."/>
            <person name="Laguerre M."/>
            <person name="Taylor J."/>
            <person name="Schubert V."/>
            <person name="Nelson M."/>
            <person name="Geu-Flores F."/>
            <person name="Crespi M."/>
            <person name="Gallardo-Guerrero K."/>
            <person name="Delaux P.-M."/>
            <person name="Salse J."/>
            <person name="Berges H."/>
            <person name="Guyot R."/>
            <person name="Gouzy J."/>
            <person name="Peret B."/>
        </authorList>
    </citation>
    <scope>NUCLEOTIDE SEQUENCE [LARGE SCALE GENOMIC DNA]</scope>
    <source>
        <strain evidence="3">cv. Amiga</strain>
    </source>
</reference>
<protein>
    <submittedName>
        <fullName evidence="2">Putative Acid phosphatase</fullName>
    </submittedName>
</protein>
<gene>
    <name evidence="2" type="ORF">Lalb_Chr13g0293621</name>
</gene>
<dbReference type="EMBL" id="WOCE01000013">
    <property type="protein sequence ID" value="KAE9601047.1"/>
    <property type="molecule type" value="Genomic_DNA"/>
</dbReference>
<feature type="chain" id="PRO_5025434502" evidence="1">
    <location>
        <begin position="20"/>
        <end position="74"/>
    </location>
</feature>
<keyword evidence="3" id="KW-1185">Reference proteome</keyword>